<comment type="caution">
    <text evidence="14">The sequence shown here is derived from an EMBL/GenBank/DDBJ whole genome shotgun (WGS) entry which is preliminary data.</text>
</comment>
<keyword evidence="6" id="KW-0732">Signal</keyword>
<evidence type="ECO:0000256" key="13">
    <source>
        <dbReference type="ARBA" id="ARBA00043832"/>
    </source>
</evidence>
<keyword evidence="8" id="KW-0472">Membrane</keyword>
<evidence type="ECO:0000256" key="1">
    <source>
        <dbReference type="ARBA" id="ARBA00004370"/>
    </source>
</evidence>
<dbReference type="AlphaFoldDB" id="A0A9N8WEP6"/>
<dbReference type="GO" id="GO:0034417">
    <property type="term" value="F:bisphosphoglycerate 3-phosphatase activity"/>
    <property type="evidence" value="ECO:0007669"/>
    <property type="project" value="UniProtKB-EC"/>
</dbReference>
<evidence type="ECO:0000256" key="4">
    <source>
        <dbReference type="ARBA" id="ARBA00013040"/>
    </source>
</evidence>
<name>A0A9N8WEP6_9GLOM</name>
<evidence type="ECO:0000256" key="7">
    <source>
        <dbReference type="ARBA" id="ARBA00022801"/>
    </source>
</evidence>
<evidence type="ECO:0000256" key="10">
    <source>
        <dbReference type="ARBA" id="ARBA00043668"/>
    </source>
</evidence>
<dbReference type="InterPro" id="IPR000560">
    <property type="entry name" value="His_Pase_clade-2"/>
</dbReference>
<dbReference type="EC" id="3.1.3.80" evidence="3"/>
<keyword evidence="15" id="KW-1185">Reference proteome</keyword>
<evidence type="ECO:0000256" key="2">
    <source>
        <dbReference type="ARBA" id="ARBA00008422"/>
    </source>
</evidence>
<organism evidence="14 15">
    <name type="scientific">Diversispora eburnea</name>
    <dbReference type="NCBI Taxonomy" id="1213867"/>
    <lineage>
        <taxon>Eukaryota</taxon>
        <taxon>Fungi</taxon>
        <taxon>Fungi incertae sedis</taxon>
        <taxon>Mucoromycota</taxon>
        <taxon>Glomeromycotina</taxon>
        <taxon>Glomeromycetes</taxon>
        <taxon>Diversisporales</taxon>
        <taxon>Diversisporaceae</taxon>
        <taxon>Diversispora</taxon>
    </lineage>
</organism>
<comment type="subcellular location">
    <subcellularLocation>
        <location evidence="1">Membrane</location>
    </subcellularLocation>
</comment>
<keyword evidence="7" id="KW-0378">Hydrolase</keyword>
<evidence type="ECO:0000256" key="11">
    <source>
        <dbReference type="ARBA" id="ARBA00043671"/>
    </source>
</evidence>
<dbReference type="EC" id="3.1.3.62" evidence="4"/>
<reference evidence="14" key="1">
    <citation type="submission" date="2021-06" db="EMBL/GenBank/DDBJ databases">
        <authorList>
            <person name="Kallberg Y."/>
            <person name="Tangrot J."/>
            <person name="Rosling A."/>
        </authorList>
    </citation>
    <scope>NUCLEOTIDE SEQUENCE</scope>
    <source>
        <strain evidence="14">AZ414A</strain>
    </source>
</reference>
<evidence type="ECO:0000313" key="15">
    <source>
        <dbReference type="Proteomes" id="UP000789706"/>
    </source>
</evidence>
<comment type="catalytic activity">
    <reaction evidence="12">
        <text>1D-myo-inositol hexakisphosphate + H2O = 1D-myo-inositol 1,2,4,5,6-pentakisphosphate + phosphate</text>
        <dbReference type="Rhea" id="RHEA:16989"/>
        <dbReference type="ChEBI" id="CHEBI:15377"/>
        <dbReference type="ChEBI" id="CHEBI:43474"/>
        <dbReference type="ChEBI" id="CHEBI:57798"/>
        <dbReference type="ChEBI" id="CHEBI:58130"/>
        <dbReference type="EC" id="3.1.3.62"/>
    </reaction>
    <physiologicalReaction direction="left-to-right" evidence="12">
        <dbReference type="Rhea" id="RHEA:16990"/>
    </physiologicalReaction>
</comment>
<dbReference type="PANTHER" id="PTHR20963:SF8">
    <property type="entry name" value="MULTIPLE INOSITOL POLYPHOSPHATE PHOSPHATASE 1"/>
    <property type="match status" value="1"/>
</dbReference>
<evidence type="ECO:0000256" key="6">
    <source>
        <dbReference type="ARBA" id="ARBA00022729"/>
    </source>
</evidence>
<dbReference type="Pfam" id="PF00328">
    <property type="entry name" value="His_Phos_2"/>
    <property type="match status" value="1"/>
</dbReference>
<comment type="catalytic activity">
    <reaction evidence="13">
        <text>(2R)-2,3-bisphosphoglycerate + H2O = (2R)-2-phosphoglycerate + phosphate</text>
        <dbReference type="Rhea" id="RHEA:27381"/>
        <dbReference type="ChEBI" id="CHEBI:15377"/>
        <dbReference type="ChEBI" id="CHEBI:43474"/>
        <dbReference type="ChEBI" id="CHEBI:58248"/>
        <dbReference type="ChEBI" id="CHEBI:58289"/>
        <dbReference type="EC" id="3.1.3.80"/>
    </reaction>
    <physiologicalReaction direction="left-to-right" evidence="13">
        <dbReference type="Rhea" id="RHEA:27382"/>
    </physiologicalReaction>
</comment>
<evidence type="ECO:0000256" key="8">
    <source>
        <dbReference type="ARBA" id="ARBA00023136"/>
    </source>
</evidence>
<dbReference type="SUPFAM" id="SSF53254">
    <property type="entry name" value="Phosphoglycerate mutase-like"/>
    <property type="match status" value="1"/>
</dbReference>
<evidence type="ECO:0000256" key="9">
    <source>
        <dbReference type="ARBA" id="ARBA00031642"/>
    </source>
</evidence>
<dbReference type="PANTHER" id="PTHR20963">
    <property type="entry name" value="MULTIPLE INOSITOL POLYPHOSPHATE PHOSPHATASE-RELATED"/>
    <property type="match status" value="1"/>
</dbReference>
<dbReference type="Proteomes" id="UP000789706">
    <property type="component" value="Unassembled WGS sequence"/>
</dbReference>
<dbReference type="GO" id="GO:0016020">
    <property type="term" value="C:membrane"/>
    <property type="evidence" value="ECO:0007669"/>
    <property type="project" value="UniProtKB-SubCell"/>
</dbReference>
<sequence length="156" mass="18330">MKLQSVYTFSVSKKKDVELLMHHACPIWVNISKNNLETKHQLDTFLRIHVLPNAKRISDRLGINPPLEAIHLDYIYRACSFEGLFQDTQLLKSDKYFLQVNSRKFRTSKIIPFGSNVYFEIYNCTNRYDMEPKYSTTLIRVLVNEESYVIPGSDFK</sequence>
<gene>
    <name evidence="14" type="ORF">DEBURN_LOCUS3979</name>
</gene>
<dbReference type="EMBL" id="CAJVPK010000276">
    <property type="protein sequence ID" value="CAG8487238.1"/>
    <property type="molecule type" value="Genomic_DNA"/>
</dbReference>
<dbReference type="Gene3D" id="3.40.50.1240">
    <property type="entry name" value="Phosphoglycerate mutase-like"/>
    <property type="match status" value="1"/>
</dbReference>
<dbReference type="OrthoDB" id="6509975at2759"/>
<evidence type="ECO:0000256" key="3">
    <source>
        <dbReference type="ARBA" id="ARBA00012976"/>
    </source>
</evidence>
<evidence type="ECO:0000256" key="12">
    <source>
        <dbReference type="ARBA" id="ARBA00043691"/>
    </source>
</evidence>
<comment type="catalytic activity">
    <reaction evidence="11">
        <text>1D-myo-inositol 1,2,4,5,6-pentakisphosphate + H2O = 1D-myo-inositol 1,2,5,6-tetrakisphosphate + phosphate</text>
        <dbReference type="Rhea" id="RHEA:77115"/>
        <dbReference type="ChEBI" id="CHEBI:15377"/>
        <dbReference type="ChEBI" id="CHEBI:43474"/>
        <dbReference type="ChEBI" id="CHEBI:57798"/>
        <dbReference type="ChEBI" id="CHEBI:195535"/>
        <dbReference type="EC" id="3.1.3.62"/>
    </reaction>
    <physiologicalReaction direction="left-to-right" evidence="11">
        <dbReference type="Rhea" id="RHEA:77116"/>
    </physiologicalReaction>
</comment>
<protein>
    <recommendedName>
        <fullName evidence="5">Multiple inositol polyphosphate phosphatase 1</fullName>
        <ecNumber evidence="4">3.1.3.62</ecNumber>
        <ecNumber evidence="3">3.1.3.80</ecNumber>
    </recommendedName>
    <alternativeName>
        <fullName evidence="9">2,3-bisphosphoglycerate 3-phosphatase</fullName>
    </alternativeName>
</protein>
<dbReference type="InterPro" id="IPR029033">
    <property type="entry name" value="His_PPase_superfam"/>
</dbReference>
<accession>A0A9N8WEP6</accession>
<proteinExistence type="inferred from homology"/>
<comment type="similarity">
    <text evidence="2">Belongs to the histidine acid phosphatase family. MINPP1 subfamily.</text>
</comment>
<comment type="catalytic activity">
    <reaction evidence="10">
        <text>1D-myo-inositol 1,2,5,6-tetrakisphosphate + H2O = 1D-myo-inositol 1,2,6-trisphosphate + phosphate</text>
        <dbReference type="Rhea" id="RHEA:77119"/>
        <dbReference type="ChEBI" id="CHEBI:15377"/>
        <dbReference type="ChEBI" id="CHEBI:43474"/>
        <dbReference type="ChEBI" id="CHEBI:195535"/>
        <dbReference type="ChEBI" id="CHEBI:195537"/>
        <dbReference type="EC" id="3.1.3.62"/>
    </reaction>
    <physiologicalReaction direction="left-to-right" evidence="10">
        <dbReference type="Rhea" id="RHEA:77120"/>
    </physiologicalReaction>
</comment>
<dbReference type="GO" id="GO:0003993">
    <property type="term" value="F:acid phosphatase activity"/>
    <property type="evidence" value="ECO:0007669"/>
    <property type="project" value="TreeGrafter"/>
</dbReference>
<evidence type="ECO:0000313" key="14">
    <source>
        <dbReference type="EMBL" id="CAG8487238.1"/>
    </source>
</evidence>
<evidence type="ECO:0000256" key="5">
    <source>
        <dbReference type="ARBA" id="ARBA00018097"/>
    </source>
</evidence>